<dbReference type="EMBL" id="CAMXCT030001806">
    <property type="protein sequence ID" value="CAL4780558.1"/>
    <property type="molecule type" value="Genomic_DNA"/>
</dbReference>
<organism evidence="1">
    <name type="scientific">Cladocopium goreaui</name>
    <dbReference type="NCBI Taxonomy" id="2562237"/>
    <lineage>
        <taxon>Eukaryota</taxon>
        <taxon>Sar</taxon>
        <taxon>Alveolata</taxon>
        <taxon>Dinophyceae</taxon>
        <taxon>Suessiales</taxon>
        <taxon>Symbiodiniaceae</taxon>
        <taxon>Cladocopium</taxon>
    </lineage>
</organism>
<evidence type="ECO:0000313" key="4">
    <source>
        <dbReference type="Proteomes" id="UP001152797"/>
    </source>
</evidence>
<name>A0A9P1FYW5_9DINO</name>
<gene>
    <name evidence="1" type="ORF">C1SCF055_LOCUS20014</name>
</gene>
<evidence type="ECO:0000313" key="2">
    <source>
        <dbReference type="EMBL" id="CAL1146621.1"/>
    </source>
</evidence>
<dbReference type="OrthoDB" id="430885at2759"/>
<evidence type="ECO:0000313" key="3">
    <source>
        <dbReference type="EMBL" id="CAL4780558.1"/>
    </source>
</evidence>
<dbReference type="EMBL" id="CAMXCT010001806">
    <property type="protein sequence ID" value="CAI3993246.1"/>
    <property type="molecule type" value="Genomic_DNA"/>
</dbReference>
<dbReference type="InterPro" id="IPR028103">
    <property type="entry name" value="Spatacsin"/>
</dbReference>
<dbReference type="GO" id="GO:0005737">
    <property type="term" value="C:cytoplasm"/>
    <property type="evidence" value="ECO:0007669"/>
    <property type="project" value="TreeGrafter"/>
</dbReference>
<dbReference type="Proteomes" id="UP001152797">
    <property type="component" value="Unassembled WGS sequence"/>
</dbReference>
<dbReference type="PANTHER" id="PTHR13650">
    <property type="entry name" value="SPATACSIN"/>
    <property type="match status" value="1"/>
</dbReference>
<evidence type="ECO:0000313" key="1">
    <source>
        <dbReference type="EMBL" id="CAI3993246.1"/>
    </source>
</evidence>
<proteinExistence type="predicted"/>
<accession>A0A9P1FYW5</accession>
<reference evidence="2" key="2">
    <citation type="submission" date="2024-04" db="EMBL/GenBank/DDBJ databases">
        <authorList>
            <person name="Chen Y."/>
            <person name="Shah S."/>
            <person name="Dougan E. K."/>
            <person name="Thang M."/>
            <person name="Chan C."/>
        </authorList>
    </citation>
    <scope>NUCLEOTIDE SEQUENCE [LARGE SCALE GENOMIC DNA]</scope>
</reference>
<keyword evidence="4" id="KW-1185">Reference proteome</keyword>
<protein>
    <submittedName>
        <fullName evidence="3">WW domain-containing oxidoreductase</fullName>
    </submittedName>
</protein>
<dbReference type="EMBL" id="CAMXCT020001806">
    <property type="protein sequence ID" value="CAL1146621.1"/>
    <property type="molecule type" value="Genomic_DNA"/>
</dbReference>
<dbReference type="PANTHER" id="PTHR13650:SF0">
    <property type="entry name" value="SPATACSIN"/>
    <property type="match status" value="1"/>
</dbReference>
<dbReference type="AlphaFoldDB" id="A0A9P1FYW5"/>
<sequence length="354" mass="39429">MEKTHFWPRLVEPMAFLQPPAEAGPPAQAWQHCWLDFLVAHQDWRGLAAWVRSLPLRSTDLVNEEGKSAVDLEKFEQRGLRFCTSFSREVLLQQLGRRGIFCGAQSWEALLGRLTSCGKLFGEGQRPEVTPLATKLDEDGEGGVLPLDQLLPMAKMSPFHCFFINFCINNDLPALLLLYLQRYDLATTMSSLKELNIQQSQRPWAPLLLVGRLGNPHLFAASLHHAAFVYMSDIPSDRLREDAEGVPFLPLTNLAESRPIAFLATLMFAPVSSAIELLDSDEDSPWAVDKATLQKAVAAYPGLCEAFFQGVEGSRAKQTSAPKFDRTYRQSLVEAVTSANATRKPLQRGSKAMD</sequence>
<reference evidence="1" key="1">
    <citation type="submission" date="2022-10" db="EMBL/GenBank/DDBJ databases">
        <authorList>
            <person name="Chen Y."/>
            <person name="Dougan E. K."/>
            <person name="Chan C."/>
            <person name="Rhodes N."/>
            <person name="Thang M."/>
        </authorList>
    </citation>
    <scope>NUCLEOTIDE SEQUENCE</scope>
</reference>
<comment type="caution">
    <text evidence="1">The sequence shown here is derived from an EMBL/GenBank/DDBJ whole genome shotgun (WGS) entry which is preliminary data.</text>
</comment>